<gene>
    <name evidence="1" type="ORF">BV898_15810</name>
</gene>
<dbReference type="Proteomes" id="UP000192578">
    <property type="component" value="Unassembled WGS sequence"/>
</dbReference>
<evidence type="ECO:0000313" key="1">
    <source>
        <dbReference type="EMBL" id="OWA51323.1"/>
    </source>
</evidence>
<dbReference type="AlphaFoldDB" id="A0A9X6NEN9"/>
<sequence length="84" mass="9150">MVHDHLPETDGAFALPPRLIRRKSWQSPLSQFLFLEQHISCGFRSANCSSNRCASHKSPGSTSLKSDWSCADGLSIPVGGGHQD</sequence>
<comment type="caution">
    <text evidence="1">The sequence shown here is derived from an EMBL/GenBank/DDBJ whole genome shotgun (WGS) entry which is preliminary data.</text>
</comment>
<name>A0A9X6NEN9_HYPEX</name>
<protein>
    <submittedName>
        <fullName evidence="1">Uncharacterized protein</fullName>
    </submittedName>
</protein>
<organism evidence="1 2">
    <name type="scientific">Hypsibius exemplaris</name>
    <name type="common">Freshwater tardigrade</name>
    <dbReference type="NCBI Taxonomy" id="2072580"/>
    <lineage>
        <taxon>Eukaryota</taxon>
        <taxon>Metazoa</taxon>
        <taxon>Ecdysozoa</taxon>
        <taxon>Tardigrada</taxon>
        <taxon>Eutardigrada</taxon>
        <taxon>Parachela</taxon>
        <taxon>Hypsibioidea</taxon>
        <taxon>Hypsibiidae</taxon>
        <taxon>Hypsibius</taxon>
    </lineage>
</organism>
<evidence type="ECO:0000313" key="2">
    <source>
        <dbReference type="Proteomes" id="UP000192578"/>
    </source>
</evidence>
<proteinExistence type="predicted"/>
<keyword evidence="2" id="KW-1185">Reference proteome</keyword>
<reference evidence="2" key="1">
    <citation type="submission" date="2017-01" db="EMBL/GenBank/DDBJ databases">
        <title>Comparative genomics of anhydrobiosis in the tardigrade Hypsibius dujardini.</title>
        <authorList>
            <person name="Yoshida Y."/>
            <person name="Koutsovoulos G."/>
            <person name="Laetsch D."/>
            <person name="Stevens L."/>
            <person name="Kumar S."/>
            <person name="Horikawa D."/>
            <person name="Ishino K."/>
            <person name="Komine S."/>
            <person name="Tomita M."/>
            <person name="Blaxter M."/>
            <person name="Arakawa K."/>
        </authorList>
    </citation>
    <scope>NUCLEOTIDE SEQUENCE [LARGE SCALE GENOMIC DNA]</scope>
    <source>
        <strain evidence="2">Z151</strain>
    </source>
</reference>
<dbReference type="EMBL" id="MTYJ01000222">
    <property type="protein sequence ID" value="OWA51323.1"/>
    <property type="molecule type" value="Genomic_DNA"/>
</dbReference>
<accession>A0A9X6NEN9</accession>